<name>A0AAP0R7K1_LIQFO</name>
<dbReference type="EMBL" id="JBBPBK010000015">
    <property type="protein sequence ID" value="KAK9268486.1"/>
    <property type="molecule type" value="Genomic_DNA"/>
</dbReference>
<keyword evidence="1" id="KW-0472">Membrane</keyword>
<dbReference type="AlphaFoldDB" id="A0AAP0R7K1"/>
<feature type="transmembrane region" description="Helical" evidence="1">
    <location>
        <begin position="82"/>
        <end position="105"/>
    </location>
</feature>
<gene>
    <name evidence="2" type="ORF">L1049_000238</name>
</gene>
<keyword evidence="3" id="KW-1185">Reference proteome</keyword>
<proteinExistence type="predicted"/>
<evidence type="ECO:0000313" key="2">
    <source>
        <dbReference type="EMBL" id="KAK9268486.1"/>
    </source>
</evidence>
<sequence>MLDLLKLTKVVALGAEGCRGFANFSMKIISWNLRICGCNKSISLHNQFCKVSLDIVIFQVTKLDVINTKTIRKFSLLNKKGIALLVGGIFVIWGTSLDPCLTLLAC</sequence>
<keyword evidence="1" id="KW-0812">Transmembrane</keyword>
<reference evidence="2 3" key="1">
    <citation type="journal article" date="2024" name="Plant J.">
        <title>Genome sequences and population genomics reveal climatic adaptation and genomic divergence between two closely related sweetgum species.</title>
        <authorList>
            <person name="Xu W.Q."/>
            <person name="Ren C.Q."/>
            <person name="Zhang X.Y."/>
            <person name="Comes H.P."/>
            <person name="Liu X.H."/>
            <person name="Li Y.G."/>
            <person name="Kettle C.J."/>
            <person name="Jalonen R."/>
            <person name="Gaisberger H."/>
            <person name="Ma Y.Z."/>
            <person name="Qiu Y.X."/>
        </authorList>
    </citation>
    <scope>NUCLEOTIDE SEQUENCE [LARGE SCALE GENOMIC DNA]</scope>
    <source>
        <strain evidence="2">Hangzhou</strain>
    </source>
</reference>
<comment type="caution">
    <text evidence="2">The sequence shown here is derived from an EMBL/GenBank/DDBJ whole genome shotgun (WGS) entry which is preliminary data.</text>
</comment>
<accession>A0AAP0R7K1</accession>
<evidence type="ECO:0000256" key="1">
    <source>
        <dbReference type="SAM" id="Phobius"/>
    </source>
</evidence>
<evidence type="ECO:0000313" key="3">
    <source>
        <dbReference type="Proteomes" id="UP001415857"/>
    </source>
</evidence>
<protein>
    <submittedName>
        <fullName evidence="2">Uncharacterized protein</fullName>
    </submittedName>
</protein>
<dbReference type="Proteomes" id="UP001415857">
    <property type="component" value="Unassembled WGS sequence"/>
</dbReference>
<keyword evidence="1" id="KW-1133">Transmembrane helix</keyword>
<organism evidence="2 3">
    <name type="scientific">Liquidambar formosana</name>
    <name type="common">Formosan gum</name>
    <dbReference type="NCBI Taxonomy" id="63359"/>
    <lineage>
        <taxon>Eukaryota</taxon>
        <taxon>Viridiplantae</taxon>
        <taxon>Streptophyta</taxon>
        <taxon>Embryophyta</taxon>
        <taxon>Tracheophyta</taxon>
        <taxon>Spermatophyta</taxon>
        <taxon>Magnoliopsida</taxon>
        <taxon>eudicotyledons</taxon>
        <taxon>Gunneridae</taxon>
        <taxon>Pentapetalae</taxon>
        <taxon>Saxifragales</taxon>
        <taxon>Altingiaceae</taxon>
        <taxon>Liquidambar</taxon>
    </lineage>
</organism>